<dbReference type="AlphaFoldDB" id="A0A518BCM5"/>
<dbReference type="PANTHER" id="PTHR33406:SF12">
    <property type="entry name" value="BLR2997 PROTEIN"/>
    <property type="match status" value="1"/>
</dbReference>
<evidence type="ECO:0000256" key="3">
    <source>
        <dbReference type="ARBA" id="ARBA00022692"/>
    </source>
</evidence>
<feature type="transmembrane region" description="Helical" evidence="6">
    <location>
        <begin position="718"/>
        <end position="745"/>
    </location>
</feature>
<feature type="transmembrane region" description="Helical" evidence="6">
    <location>
        <begin position="644"/>
        <end position="665"/>
    </location>
</feature>
<evidence type="ECO:0000256" key="2">
    <source>
        <dbReference type="ARBA" id="ARBA00022475"/>
    </source>
</evidence>
<dbReference type="InterPro" id="IPR004869">
    <property type="entry name" value="MMPL_dom"/>
</dbReference>
<keyword evidence="4 6" id="KW-1133">Transmembrane helix</keyword>
<proteinExistence type="predicted"/>
<dbReference type="InterPro" id="IPR050545">
    <property type="entry name" value="Mycobact_MmpL"/>
</dbReference>
<dbReference type="OrthoDB" id="5429313at2"/>
<feature type="transmembrane region" description="Helical" evidence="6">
    <location>
        <begin position="235"/>
        <end position="259"/>
    </location>
</feature>
<organism evidence="8 9">
    <name type="scientific">Kolteria novifilia</name>
    <dbReference type="NCBI Taxonomy" id="2527975"/>
    <lineage>
        <taxon>Bacteria</taxon>
        <taxon>Pseudomonadati</taxon>
        <taxon>Planctomycetota</taxon>
        <taxon>Planctomycetia</taxon>
        <taxon>Kolteriales</taxon>
        <taxon>Kolteriaceae</taxon>
        <taxon>Kolteria</taxon>
    </lineage>
</organism>
<keyword evidence="2" id="KW-1003">Cell membrane</keyword>
<feature type="transmembrane region" description="Helical" evidence="6">
    <location>
        <begin position="306"/>
        <end position="329"/>
    </location>
</feature>
<protein>
    <submittedName>
        <fullName evidence="8">Membrane protein YdgH</fullName>
    </submittedName>
</protein>
<dbReference type="GO" id="GO:0005886">
    <property type="term" value="C:plasma membrane"/>
    <property type="evidence" value="ECO:0007669"/>
    <property type="project" value="UniProtKB-SubCell"/>
</dbReference>
<feature type="domain" description="Membrane transport protein MMPL" evidence="7">
    <location>
        <begin position="129"/>
        <end position="367"/>
    </location>
</feature>
<dbReference type="SUPFAM" id="SSF82866">
    <property type="entry name" value="Multidrug efflux transporter AcrB transmembrane domain"/>
    <property type="match status" value="2"/>
</dbReference>
<evidence type="ECO:0000256" key="1">
    <source>
        <dbReference type="ARBA" id="ARBA00004651"/>
    </source>
</evidence>
<evidence type="ECO:0000256" key="4">
    <source>
        <dbReference type="ARBA" id="ARBA00022989"/>
    </source>
</evidence>
<sequence>MQVFYRSLVRHKLLLILVCFLAAFVAFPLSQSVESDQSPRSLFSENNPRLQSYEQVVRDFGGDTTCLVAYSDPQLFSERGLERLSGLTSRLSGVNGVASAMSLANVPRPTAPLVGTLTMAQMVGQAASSFDELRQEVLDTELYKDVFVGEDGQTAAVVLQIDREAISSGDLRQTLDDVRTIANENDETSCVVGTPALLSDVFTHLERDAHMLTIVASMTMLAMIFLLFRNVRWMLLPLAIVQVSIVWTRALVALGGVQLSIIDSMTASLITVIGIATSIHIAVRYGEETQRGYDREEAMRRTLSRVMPAVCWTCLTTAVGFGALFMSGVAPVRSYAFVMTTASLFVGLASLLLVPGGILLGRFASAPVPAPGEERLKESLAKLVGWTTHHAVLTTVVMAVILGVAGVGFRWLRVETDFTANFRDESPILRGYRFVEDRLGGAGVIELAFSAPEVPTADYFEKLRKLEDDLRGIPGITKVTGLVDLLDFFREALPITKTPFGGFLGLSSDGLIRTQLEMLRLAKPTMIKELWNQDGNRMRIVLRVREKQTVAGKRELLASISERAERILSEPVQVTGLWVLMTYLIDSIVSDQWSAFAVAAIGILAVMTLAFRSFRYGLVAFLPNVIPIVVVLGLMGWVGWPINVATAMISSISMGLVVDFSIHYLSRFRQEREAGASFDEALALTHQSTGKAMVFANLALMIGFSILSFSSFVPTAQFGALVSIAILGGLLGNLFFLPVLLRVLVGRA</sequence>
<accession>A0A518BCM5</accession>
<feature type="transmembrane region" description="Helical" evidence="6">
    <location>
        <begin position="391"/>
        <end position="412"/>
    </location>
</feature>
<dbReference type="Pfam" id="PF03176">
    <property type="entry name" value="MMPL"/>
    <property type="match status" value="2"/>
</dbReference>
<feature type="transmembrane region" description="Helical" evidence="6">
    <location>
        <begin position="335"/>
        <end position="354"/>
    </location>
</feature>
<keyword evidence="3 6" id="KW-0812">Transmembrane</keyword>
<evidence type="ECO:0000256" key="5">
    <source>
        <dbReference type="ARBA" id="ARBA00023136"/>
    </source>
</evidence>
<feature type="transmembrane region" description="Helical" evidence="6">
    <location>
        <begin position="618"/>
        <end position="638"/>
    </location>
</feature>
<evidence type="ECO:0000313" key="9">
    <source>
        <dbReference type="Proteomes" id="UP000317093"/>
    </source>
</evidence>
<dbReference type="EMBL" id="CP036279">
    <property type="protein sequence ID" value="QDU64653.1"/>
    <property type="molecule type" value="Genomic_DNA"/>
</dbReference>
<feature type="transmembrane region" description="Helical" evidence="6">
    <location>
        <begin position="593"/>
        <end position="611"/>
    </location>
</feature>
<evidence type="ECO:0000256" key="6">
    <source>
        <dbReference type="SAM" id="Phobius"/>
    </source>
</evidence>
<feature type="transmembrane region" description="Helical" evidence="6">
    <location>
        <begin position="209"/>
        <end position="228"/>
    </location>
</feature>
<evidence type="ECO:0000259" key="7">
    <source>
        <dbReference type="Pfam" id="PF03176"/>
    </source>
</evidence>
<dbReference type="RefSeq" id="WP_145263007.1">
    <property type="nucleotide sequence ID" value="NZ_CP036279.1"/>
</dbReference>
<dbReference type="KEGG" id="knv:Pan216_55440"/>
<feature type="domain" description="Membrane transport protein MMPL" evidence="7">
    <location>
        <begin position="521"/>
        <end position="747"/>
    </location>
</feature>
<evidence type="ECO:0000313" key="8">
    <source>
        <dbReference type="EMBL" id="QDU64653.1"/>
    </source>
</evidence>
<dbReference type="PANTHER" id="PTHR33406">
    <property type="entry name" value="MEMBRANE PROTEIN MJ1562-RELATED"/>
    <property type="match status" value="1"/>
</dbReference>
<gene>
    <name evidence="8" type="primary">ydgH</name>
    <name evidence="8" type="ORF">Pan216_55440</name>
</gene>
<dbReference type="Proteomes" id="UP000317093">
    <property type="component" value="Chromosome"/>
</dbReference>
<dbReference type="Gene3D" id="1.20.1640.10">
    <property type="entry name" value="Multidrug efflux transporter AcrB transmembrane domain"/>
    <property type="match status" value="2"/>
</dbReference>
<keyword evidence="9" id="KW-1185">Reference proteome</keyword>
<keyword evidence="5 6" id="KW-0472">Membrane</keyword>
<comment type="subcellular location">
    <subcellularLocation>
        <location evidence="1">Cell membrane</location>
        <topology evidence="1">Multi-pass membrane protein</topology>
    </subcellularLocation>
</comment>
<name>A0A518BCM5_9BACT</name>
<feature type="transmembrane region" description="Helical" evidence="6">
    <location>
        <begin position="692"/>
        <end position="712"/>
    </location>
</feature>
<feature type="transmembrane region" description="Helical" evidence="6">
    <location>
        <begin position="265"/>
        <end position="285"/>
    </location>
</feature>
<reference evidence="8 9" key="1">
    <citation type="submission" date="2019-02" db="EMBL/GenBank/DDBJ databases">
        <title>Deep-cultivation of Planctomycetes and their phenomic and genomic characterization uncovers novel biology.</title>
        <authorList>
            <person name="Wiegand S."/>
            <person name="Jogler M."/>
            <person name="Boedeker C."/>
            <person name="Pinto D."/>
            <person name="Vollmers J."/>
            <person name="Rivas-Marin E."/>
            <person name="Kohn T."/>
            <person name="Peeters S.H."/>
            <person name="Heuer A."/>
            <person name="Rast P."/>
            <person name="Oberbeckmann S."/>
            <person name="Bunk B."/>
            <person name="Jeske O."/>
            <person name="Meyerdierks A."/>
            <person name="Storesund J.E."/>
            <person name="Kallscheuer N."/>
            <person name="Luecker S."/>
            <person name="Lage O.M."/>
            <person name="Pohl T."/>
            <person name="Merkel B.J."/>
            <person name="Hornburger P."/>
            <person name="Mueller R.-W."/>
            <person name="Bruemmer F."/>
            <person name="Labrenz M."/>
            <person name="Spormann A.M."/>
            <person name="Op den Camp H."/>
            <person name="Overmann J."/>
            <person name="Amann R."/>
            <person name="Jetten M.S.M."/>
            <person name="Mascher T."/>
            <person name="Medema M.H."/>
            <person name="Devos D.P."/>
            <person name="Kaster A.-K."/>
            <person name="Ovreas L."/>
            <person name="Rohde M."/>
            <person name="Galperin M.Y."/>
            <person name="Jogler C."/>
        </authorList>
    </citation>
    <scope>NUCLEOTIDE SEQUENCE [LARGE SCALE GENOMIC DNA]</scope>
    <source>
        <strain evidence="8 9">Pan216</strain>
    </source>
</reference>